<gene>
    <name evidence="2" type="primary">fhuF</name>
    <name evidence="2" type="ORF">ACFQBM_05335</name>
</gene>
<dbReference type="EMBL" id="JBHSVR010000001">
    <property type="protein sequence ID" value="MFC6632690.1"/>
    <property type="molecule type" value="Genomic_DNA"/>
</dbReference>
<evidence type="ECO:0000313" key="2">
    <source>
        <dbReference type="EMBL" id="MFC6632690.1"/>
    </source>
</evidence>
<name>A0ABW1YJ41_9GAMM</name>
<sequence length="257" mass="27978">MIEILKPIFRGPLATYGQGLACSEAQPPGTIRLQELLGTTDALETLLYRQADFLGTGDLRPVASAWMLQYTALLVPPVAVAATVLGHVFPVGYRDAAVDIDGRGLPRRIIVPHSGRSAVGQNTACRYATLFAAHLTPLVLRLSQAAGLPGKILWGSVARRLDATLEQAAAMAPTIGLATRIEEDRDYLLQQRTWSLGQRNPLFGQRKTAQMTLADGRQSVTRLHRQCCLHHLLPGKEHCSACPLSPRLRQMEQCSTG</sequence>
<evidence type="ECO:0000259" key="1">
    <source>
        <dbReference type="Pfam" id="PF06276"/>
    </source>
</evidence>
<feature type="domain" description="Aerobactin siderophore biosynthesis IucA/IucC-like C-terminal" evidence="1">
    <location>
        <begin position="64"/>
        <end position="210"/>
    </location>
</feature>
<protein>
    <submittedName>
        <fullName evidence="2">Siderophore-iron reductase FhuF</fullName>
    </submittedName>
</protein>
<proteinExistence type="predicted"/>
<dbReference type="NCBIfam" id="TIGR03951">
    <property type="entry name" value="Fe_III_red_FhuF"/>
    <property type="match status" value="1"/>
</dbReference>
<comment type="caution">
    <text evidence="2">The sequence shown here is derived from an EMBL/GenBank/DDBJ whole genome shotgun (WGS) entry which is preliminary data.</text>
</comment>
<dbReference type="Pfam" id="PF06276">
    <property type="entry name" value="FhuF"/>
    <property type="match status" value="1"/>
</dbReference>
<keyword evidence="3" id="KW-1185">Reference proteome</keyword>
<dbReference type="RefSeq" id="WP_193191973.1">
    <property type="nucleotide sequence ID" value="NZ_JACZFR010000025.1"/>
</dbReference>
<dbReference type="InterPro" id="IPR008090">
    <property type="entry name" value="Fe_iron_reduct"/>
</dbReference>
<organism evidence="2 3">
    <name type="scientific">Microbulbifer taiwanensis</name>
    <dbReference type="NCBI Taxonomy" id="986746"/>
    <lineage>
        <taxon>Bacteria</taxon>
        <taxon>Pseudomonadati</taxon>
        <taxon>Pseudomonadota</taxon>
        <taxon>Gammaproteobacteria</taxon>
        <taxon>Cellvibrionales</taxon>
        <taxon>Microbulbiferaceae</taxon>
        <taxon>Microbulbifer</taxon>
    </lineage>
</organism>
<evidence type="ECO:0000313" key="3">
    <source>
        <dbReference type="Proteomes" id="UP001596425"/>
    </source>
</evidence>
<reference evidence="3" key="1">
    <citation type="journal article" date="2019" name="Int. J. Syst. Evol. Microbiol.">
        <title>The Global Catalogue of Microorganisms (GCM) 10K type strain sequencing project: providing services to taxonomists for standard genome sequencing and annotation.</title>
        <authorList>
            <consortium name="The Broad Institute Genomics Platform"/>
            <consortium name="The Broad Institute Genome Sequencing Center for Infectious Disease"/>
            <person name="Wu L."/>
            <person name="Ma J."/>
        </authorList>
    </citation>
    <scope>NUCLEOTIDE SEQUENCE [LARGE SCALE GENOMIC DNA]</scope>
    <source>
        <strain evidence="3">CGMCC 1.13718</strain>
    </source>
</reference>
<dbReference type="Proteomes" id="UP001596425">
    <property type="component" value="Unassembled WGS sequence"/>
</dbReference>
<dbReference type="InterPro" id="IPR022770">
    <property type="entry name" value="IucA/IucC-like_C"/>
</dbReference>
<accession>A0ABW1YJ41</accession>